<dbReference type="AlphaFoldDB" id="A0A5C6QPI3"/>
<comment type="cofactor">
    <cofactor evidence="1">
        <name>FAD</name>
        <dbReference type="ChEBI" id="CHEBI:57692"/>
    </cofactor>
</comment>
<dbReference type="Proteomes" id="UP000321917">
    <property type="component" value="Unassembled WGS sequence"/>
</dbReference>
<dbReference type="EMBL" id="VOLR01000004">
    <property type="protein sequence ID" value="TWX62080.1"/>
    <property type="molecule type" value="Genomic_DNA"/>
</dbReference>
<dbReference type="SUPFAM" id="SSF51905">
    <property type="entry name" value="FAD/NAD(P)-binding domain"/>
    <property type="match status" value="1"/>
</dbReference>
<evidence type="ECO:0000313" key="13">
    <source>
        <dbReference type="Proteomes" id="UP000321917"/>
    </source>
</evidence>
<feature type="domain" description="FAD-binding" evidence="9">
    <location>
        <begin position="5"/>
        <end position="351"/>
    </location>
</feature>
<dbReference type="InterPro" id="IPR010971">
    <property type="entry name" value="UbiH/COQ6"/>
</dbReference>
<comment type="similarity">
    <text evidence="3">Belongs to the UbiH/COQ6 family.</text>
</comment>
<keyword evidence="12" id="KW-1185">Reference proteome</keyword>
<dbReference type="PRINTS" id="PR00420">
    <property type="entry name" value="RNGMNOXGNASE"/>
</dbReference>
<dbReference type="UniPathway" id="UPA00232"/>
<dbReference type="InterPro" id="IPR036188">
    <property type="entry name" value="FAD/NAD-bd_sf"/>
</dbReference>
<dbReference type="FunFam" id="3.50.50.60:FF:000021">
    <property type="entry name" value="Ubiquinone biosynthesis monooxygenase COQ6"/>
    <property type="match status" value="1"/>
</dbReference>
<keyword evidence="5" id="KW-0274">FAD</keyword>
<evidence type="ECO:0000256" key="6">
    <source>
        <dbReference type="ARBA" id="ARBA00023002"/>
    </source>
</evidence>
<evidence type="ECO:0000256" key="3">
    <source>
        <dbReference type="ARBA" id="ARBA00005349"/>
    </source>
</evidence>
<comment type="caution">
    <text evidence="11">The sequence shown here is derived from an EMBL/GenBank/DDBJ whole genome shotgun (WGS) entry which is preliminary data.</text>
</comment>
<keyword evidence="6" id="KW-0560">Oxidoreductase</keyword>
<dbReference type="NCBIfam" id="TIGR01988">
    <property type="entry name" value="Ubi-OHases"/>
    <property type="match status" value="1"/>
</dbReference>
<dbReference type="InterPro" id="IPR051205">
    <property type="entry name" value="UbiH/COQ6_monooxygenase"/>
</dbReference>
<evidence type="ECO:0000256" key="7">
    <source>
        <dbReference type="ARBA" id="ARBA00023033"/>
    </source>
</evidence>
<dbReference type="GO" id="GO:0008682">
    <property type="term" value="F:3-demethoxyubiquinol 3-hydroxylase activity"/>
    <property type="evidence" value="ECO:0007669"/>
    <property type="project" value="TreeGrafter"/>
</dbReference>
<dbReference type="InterPro" id="IPR002938">
    <property type="entry name" value="FAD-bd"/>
</dbReference>
<evidence type="ECO:0000313" key="11">
    <source>
        <dbReference type="EMBL" id="TWX70482.1"/>
    </source>
</evidence>
<dbReference type="GO" id="GO:0006744">
    <property type="term" value="P:ubiquinone biosynthetic process"/>
    <property type="evidence" value="ECO:0007669"/>
    <property type="project" value="UniProtKB-UniPathway"/>
</dbReference>
<keyword evidence="4" id="KW-0285">Flavoprotein</keyword>
<dbReference type="Pfam" id="PF01494">
    <property type="entry name" value="FAD_binding_3"/>
    <property type="match status" value="1"/>
</dbReference>
<dbReference type="RefSeq" id="WP_146798138.1">
    <property type="nucleotide sequence ID" value="NZ_VOLP01000005.1"/>
</dbReference>
<dbReference type="OrthoDB" id="9769565at2"/>
<gene>
    <name evidence="10" type="ORF">ESZ26_03665</name>
    <name evidence="11" type="ORF">ESZ27_02920</name>
</gene>
<sequence>MSNFDCVVVGGGMVGAASALSLANLGLTVAIVESKQPVGFNETQALDLRVSAISLASEHLLTQLGAWPQLKQWRMCPYKRLGVWEHQASYTEFNADDIEQSHLGHIIENRLVQLALWQQINTHSKVTLFAPASVESFIEHENEIVVSLTIKSAEKECGEIEKITTQLLIAADGAHSQVRKLAHIGITGWDYQQSAMLINVETQSSQQDITWQQFFQTGPIAFLPLPGESELGGYASLVWYHQKNEIKRLSALSNEQLQSEIMQKFPQRIGQIKVINKGAFPLTRRHANTYQKGRVLLLGDAAHTINPMAGQGVNLGFKDVKALQTVIASAIGNNECWHLPEVLSRYEAKRRIDNLLMMTTMDSLYATFSHPSPAIKLFRNIGLKMANKIPFLKNKALAYACGV</sequence>
<proteinExistence type="inferred from homology"/>
<dbReference type="Gene3D" id="3.50.50.60">
    <property type="entry name" value="FAD/NAD(P)-binding domain"/>
    <property type="match status" value="2"/>
</dbReference>
<evidence type="ECO:0000256" key="5">
    <source>
        <dbReference type="ARBA" id="ARBA00022827"/>
    </source>
</evidence>
<dbReference type="GO" id="GO:0071949">
    <property type="term" value="F:FAD binding"/>
    <property type="evidence" value="ECO:0007669"/>
    <property type="project" value="InterPro"/>
</dbReference>
<dbReference type="GO" id="GO:0110142">
    <property type="term" value="C:ubiquinone biosynthesis complex"/>
    <property type="evidence" value="ECO:0007669"/>
    <property type="project" value="UniProtKB-ARBA"/>
</dbReference>
<organism evidence="11 13">
    <name type="scientific">Colwellia hornerae</name>
    <dbReference type="NCBI Taxonomy" id="89402"/>
    <lineage>
        <taxon>Bacteria</taxon>
        <taxon>Pseudomonadati</taxon>
        <taxon>Pseudomonadota</taxon>
        <taxon>Gammaproteobacteria</taxon>
        <taxon>Alteromonadales</taxon>
        <taxon>Colwelliaceae</taxon>
        <taxon>Colwellia</taxon>
    </lineage>
</organism>
<dbReference type="PANTHER" id="PTHR43876">
    <property type="entry name" value="UBIQUINONE BIOSYNTHESIS MONOOXYGENASE COQ6, MITOCHONDRIAL"/>
    <property type="match status" value="1"/>
</dbReference>
<protein>
    <submittedName>
        <fullName evidence="11">FAD-dependent oxidoreductase</fullName>
    </submittedName>
</protein>
<comment type="pathway">
    <text evidence="2">Cofactor biosynthesis; ubiquinone biosynthesis.</text>
</comment>
<name>A0A5C6QPI3_9GAMM</name>
<evidence type="ECO:0000256" key="4">
    <source>
        <dbReference type="ARBA" id="ARBA00022630"/>
    </source>
</evidence>
<keyword evidence="7" id="KW-0503">Monooxygenase</keyword>
<comment type="subunit">
    <text evidence="8">Component of the Ubi complex metabolon, which regroups five ubiquinone biosynthesis proteins (UbiE, UbiF, UbiG, UbiH and UbiI) and two accessory factors (UbiK and the lipid-binding protein UbiJ).</text>
</comment>
<dbReference type="Proteomes" id="UP000321525">
    <property type="component" value="Unassembled WGS sequence"/>
</dbReference>
<evidence type="ECO:0000256" key="2">
    <source>
        <dbReference type="ARBA" id="ARBA00004749"/>
    </source>
</evidence>
<evidence type="ECO:0000256" key="1">
    <source>
        <dbReference type="ARBA" id="ARBA00001974"/>
    </source>
</evidence>
<reference evidence="11 13" key="1">
    <citation type="submission" date="2019-07" db="EMBL/GenBank/DDBJ databases">
        <title>Genomes of sea-ice associated Colwellia species.</title>
        <authorList>
            <person name="Bowman J.P."/>
        </authorList>
    </citation>
    <scope>NUCLEOTIDE SEQUENCE [LARGE SCALE GENOMIC DNA]</scope>
    <source>
        <strain evidence="10 12">ACAM 607</strain>
        <strain evidence="11 13">IC036</strain>
    </source>
</reference>
<evidence type="ECO:0000313" key="12">
    <source>
        <dbReference type="Proteomes" id="UP000321525"/>
    </source>
</evidence>
<accession>A0A5C6QPI3</accession>
<dbReference type="EMBL" id="VOLQ01000004">
    <property type="protein sequence ID" value="TWX70482.1"/>
    <property type="molecule type" value="Genomic_DNA"/>
</dbReference>
<evidence type="ECO:0000256" key="8">
    <source>
        <dbReference type="ARBA" id="ARBA00065734"/>
    </source>
</evidence>
<dbReference type="PANTHER" id="PTHR43876:SF10">
    <property type="entry name" value="3-DEMETHOXYUBIQUINOL 3-HYDROXYLASE"/>
    <property type="match status" value="1"/>
</dbReference>
<evidence type="ECO:0000259" key="9">
    <source>
        <dbReference type="Pfam" id="PF01494"/>
    </source>
</evidence>
<evidence type="ECO:0000313" key="10">
    <source>
        <dbReference type="EMBL" id="TWX62080.1"/>
    </source>
</evidence>